<dbReference type="AlphaFoldDB" id="A0A1S8TFF2"/>
<dbReference type="OrthoDB" id="2038964at2"/>
<evidence type="ECO:0000313" key="1">
    <source>
        <dbReference type="EMBL" id="OOM76468.1"/>
    </source>
</evidence>
<evidence type="ECO:0000313" key="2">
    <source>
        <dbReference type="Proteomes" id="UP000190890"/>
    </source>
</evidence>
<dbReference type="Proteomes" id="UP000190890">
    <property type="component" value="Unassembled WGS sequence"/>
</dbReference>
<protein>
    <submittedName>
        <fullName evidence="1">Uncharacterized protein</fullName>
    </submittedName>
</protein>
<reference evidence="1 2" key="1">
    <citation type="submission" date="2016-05" db="EMBL/GenBank/DDBJ databases">
        <title>Microbial solvent formation.</title>
        <authorList>
            <person name="Poehlein A."/>
            <person name="Montoya Solano J.D."/>
            <person name="Flitsch S."/>
            <person name="Krabben P."/>
            <person name="Duerre P."/>
            <person name="Daniel R."/>
        </authorList>
    </citation>
    <scope>NUCLEOTIDE SEQUENCE [LARGE SCALE GENOMIC DNA]</scope>
    <source>
        <strain evidence="1 2">DSM 2619</strain>
    </source>
</reference>
<dbReference type="EMBL" id="LZZM01000173">
    <property type="protein sequence ID" value="OOM76468.1"/>
    <property type="molecule type" value="Genomic_DNA"/>
</dbReference>
<proteinExistence type="predicted"/>
<accession>A0A1S8TFF2</accession>
<keyword evidence="2" id="KW-1185">Reference proteome</keyword>
<dbReference type="RefSeq" id="WP_077847799.1">
    <property type="nucleotide sequence ID" value="NZ_LZZM01000173.1"/>
</dbReference>
<gene>
    <name evidence="1" type="ORF">CLPUN_27000</name>
</gene>
<sequence length="463" mass="53990">MINPESKKCKKEKNKDIYSYYEYKEIYKYCANIELHKSKSLNDIGALLTNKNNTKYYRYASAWAYCIVLLTNAWRRNTILTQIPRIDLSGTRICNLEWLENNTPSLEEANSIIYEIGRYITYINKNKVNQESIFVIGEPLKIPFAIAASICELTKQRLVNDEPFLLNLSNDFSHESKSYKIFFEMFNSDIILENRKMNRTLESFYNSIYSDNGEGLKTAKYARGHKRIETTIEHYVILTDEEIDELILTLFERGNFGFAYKIIAETLYGDFDCDKKLTNKIVEIKETFGDIDKLEATCGVINRLSFDQQEAREYIKKLELNELRELYSRAIAGLLNSNLKNYQCILKRCKYIDEMQTNDRCKACSYAIINIYALSNIMDNYIYLLEFIKDNYFSINDGEKKKIANHLYLLNNKVMEAREIFGRNVVDGFVNGGTNRIKELGSEINSFGLIEYRTSGVLLRSDD</sequence>
<organism evidence="1 2">
    <name type="scientific">Clostridium puniceum</name>
    <dbReference type="NCBI Taxonomy" id="29367"/>
    <lineage>
        <taxon>Bacteria</taxon>
        <taxon>Bacillati</taxon>
        <taxon>Bacillota</taxon>
        <taxon>Clostridia</taxon>
        <taxon>Eubacteriales</taxon>
        <taxon>Clostridiaceae</taxon>
        <taxon>Clostridium</taxon>
    </lineage>
</organism>
<name>A0A1S8TFF2_9CLOT</name>
<comment type="caution">
    <text evidence="1">The sequence shown here is derived from an EMBL/GenBank/DDBJ whole genome shotgun (WGS) entry which is preliminary data.</text>
</comment>
<dbReference type="STRING" id="29367.CLPUN_27000"/>